<dbReference type="Gene3D" id="3.90.550.10">
    <property type="entry name" value="Spore Coat Polysaccharide Biosynthesis Protein SpsA, Chain A"/>
    <property type="match status" value="1"/>
</dbReference>
<dbReference type="EMBL" id="DSRU01000116">
    <property type="protein sequence ID" value="HFM97855.1"/>
    <property type="molecule type" value="Genomic_DNA"/>
</dbReference>
<keyword evidence="1" id="KW-0812">Transmembrane</keyword>
<proteinExistence type="predicted"/>
<dbReference type="Pfam" id="PF13641">
    <property type="entry name" value="Glyco_tranf_2_3"/>
    <property type="match status" value="1"/>
</dbReference>
<dbReference type="GO" id="GO:0016740">
    <property type="term" value="F:transferase activity"/>
    <property type="evidence" value="ECO:0007669"/>
    <property type="project" value="UniProtKB-KW"/>
</dbReference>
<dbReference type="PANTHER" id="PTHR48090:SF6">
    <property type="entry name" value="SLR5056 PROTEIN"/>
    <property type="match status" value="1"/>
</dbReference>
<dbReference type="CDD" id="cd06438">
    <property type="entry name" value="EpsO_like"/>
    <property type="match status" value="1"/>
</dbReference>
<protein>
    <submittedName>
        <fullName evidence="2">Glycosyltransferase</fullName>
    </submittedName>
</protein>
<feature type="transmembrane region" description="Helical" evidence="1">
    <location>
        <begin position="338"/>
        <end position="357"/>
    </location>
</feature>
<keyword evidence="1" id="KW-1133">Transmembrane helix</keyword>
<gene>
    <name evidence="2" type="ORF">ENR64_08810</name>
</gene>
<reference evidence="2" key="1">
    <citation type="journal article" date="2020" name="mSystems">
        <title>Genome- and Community-Level Interaction Insights into Carbon Utilization and Element Cycling Functions of Hydrothermarchaeota in Hydrothermal Sediment.</title>
        <authorList>
            <person name="Zhou Z."/>
            <person name="Liu Y."/>
            <person name="Xu W."/>
            <person name="Pan J."/>
            <person name="Luo Z.H."/>
            <person name="Li M."/>
        </authorList>
    </citation>
    <scope>NUCLEOTIDE SEQUENCE [LARGE SCALE GENOMIC DNA]</scope>
    <source>
        <strain evidence="2">SpSt-418</strain>
    </source>
</reference>
<name>A0A7C3PEK9_9CYAN</name>
<keyword evidence="1" id="KW-0472">Membrane</keyword>
<feature type="transmembrane region" description="Helical" evidence="1">
    <location>
        <begin position="12"/>
        <end position="38"/>
    </location>
</feature>
<feature type="transmembrane region" description="Helical" evidence="1">
    <location>
        <begin position="311"/>
        <end position="331"/>
    </location>
</feature>
<comment type="caution">
    <text evidence="2">The sequence shown here is derived from an EMBL/GenBank/DDBJ whole genome shotgun (WGS) entry which is preliminary data.</text>
</comment>
<dbReference type="PANTHER" id="PTHR48090">
    <property type="entry name" value="UNDECAPRENYL-PHOSPHATE 4-DEOXY-4-FORMAMIDO-L-ARABINOSE TRANSFERASE-RELATED"/>
    <property type="match status" value="1"/>
</dbReference>
<feature type="transmembrane region" description="Helical" evidence="1">
    <location>
        <begin position="369"/>
        <end position="388"/>
    </location>
</feature>
<dbReference type="SUPFAM" id="SSF53448">
    <property type="entry name" value="Nucleotide-diphospho-sugar transferases"/>
    <property type="match status" value="1"/>
</dbReference>
<dbReference type="AlphaFoldDB" id="A0A7C3PEK9"/>
<dbReference type="InterPro" id="IPR050256">
    <property type="entry name" value="Glycosyltransferase_2"/>
</dbReference>
<keyword evidence="2" id="KW-0808">Transferase</keyword>
<accession>A0A7C3PEK9</accession>
<dbReference type="InterPro" id="IPR029044">
    <property type="entry name" value="Nucleotide-diphossugar_trans"/>
</dbReference>
<sequence>MSIQLLSIGLQGIVLGLGMMLFIPIFLLLVECVAAAFAPVALAPTESRATNLRVGVLMPAHNEAMTLPMTLKRLTPELQPNDLLLVVADNCEDETAAIARSFGATVLERFDSERRGKGFALDYGLNFMEQNPPDVIVIVDADCLVEPGAIHHIAQLAVAQKRPVQATYLLEQPLQPKPKDAISALAFTVKNLVRPLGLRQFGMPCLLTGTGMAFPWEMIRNVPLASGNIVEDMQLSLDLAIAGTPCLFCREARVTGVLPQQEKAATSQRTRWEHGHLQTIKTQVPRLLAAALRQGRLDLLVLGLDLAIPPLSMLVLLWLAATLFAAATALVTGFQAGLWFLLLCGGLIAVAIFLAWFRFCRAELPLKTLLAIPLYVLWKIPLYFKFLVKPQTKWVRTDRDATKPSDP</sequence>
<evidence type="ECO:0000313" key="2">
    <source>
        <dbReference type="EMBL" id="HFM97855.1"/>
    </source>
</evidence>
<evidence type="ECO:0000256" key="1">
    <source>
        <dbReference type="SAM" id="Phobius"/>
    </source>
</evidence>
<organism evidence="2">
    <name type="scientific">Oscillatoriales cyanobacterium SpSt-418</name>
    <dbReference type="NCBI Taxonomy" id="2282169"/>
    <lineage>
        <taxon>Bacteria</taxon>
        <taxon>Bacillati</taxon>
        <taxon>Cyanobacteriota</taxon>
        <taxon>Cyanophyceae</taxon>
        <taxon>Oscillatoriophycideae</taxon>
        <taxon>Oscillatoriales</taxon>
    </lineage>
</organism>